<evidence type="ECO:0000313" key="2">
    <source>
        <dbReference type="Proteomes" id="UP000031561"/>
    </source>
</evidence>
<gene>
    <name evidence="1" type="ORF">QQ91_0003085</name>
</gene>
<organism evidence="1 2">
    <name type="scientific">Lyngbya confervoides BDU141951</name>
    <dbReference type="NCBI Taxonomy" id="1574623"/>
    <lineage>
        <taxon>Bacteria</taxon>
        <taxon>Bacillati</taxon>
        <taxon>Cyanobacteriota</taxon>
        <taxon>Cyanophyceae</taxon>
        <taxon>Oscillatoriophycideae</taxon>
        <taxon>Oscillatoriales</taxon>
        <taxon>Microcoleaceae</taxon>
        <taxon>Lyngbya</taxon>
    </lineage>
</organism>
<sequence>MVSNPELLQKELAQLNQKAASLYQELVEHYGKYVKQLGTSAQKFMVQTCFELCTERHPQEFLKLPLSQRQTLQQDLQRLGLRLMENLQEAFQSTLEQNPPEGDPPSEIMDHLFRFERSLAQILRETSYRVNRLLEQHGILAIKSLEALFEIAAKAEEAGRSITNPPFLLKAIVDMKEDEEEPVRPLTALYLQIGDLEFADSVLLEARRPIRQLWQRLTQLEQTYQQKLGKLTIAQAAAAWRASWFPYESEK</sequence>
<dbReference type="EMBL" id="JTHE03000022">
    <property type="protein sequence ID" value="MCM1981814.1"/>
    <property type="molecule type" value="Genomic_DNA"/>
</dbReference>
<evidence type="ECO:0000313" key="1">
    <source>
        <dbReference type="EMBL" id="MCM1981814.1"/>
    </source>
</evidence>
<dbReference type="RefSeq" id="WP_166279862.1">
    <property type="nucleotide sequence ID" value="NZ_JTHE03000022.1"/>
</dbReference>
<dbReference type="Proteomes" id="UP000031561">
    <property type="component" value="Unassembled WGS sequence"/>
</dbReference>
<keyword evidence="2" id="KW-1185">Reference proteome</keyword>
<comment type="caution">
    <text evidence="1">The sequence shown here is derived from an EMBL/GenBank/DDBJ whole genome shotgun (WGS) entry which is preliminary data.</text>
</comment>
<protein>
    <submittedName>
        <fullName evidence="1">Uncharacterized protein</fullName>
    </submittedName>
</protein>
<accession>A0ABD4SZS3</accession>
<reference evidence="1 2" key="1">
    <citation type="journal article" date="2015" name="Genome Announc.">
        <title>Draft Genome Sequence of Filamentous Marine Cyanobacterium Lyngbya confervoides Strain BDU141951.</title>
        <authorList>
            <person name="Chandrababunaidu M.M."/>
            <person name="Sen D."/>
            <person name="Tripathy S."/>
        </authorList>
    </citation>
    <scope>NUCLEOTIDE SEQUENCE [LARGE SCALE GENOMIC DNA]</scope>
    <source>
        <strain evidence="1 2">BDU141951</strain>
    </source>
</reference>
<dbReference type="AlphaFoldDB" id="A0ABD4SZS3"/>
<name>A0ABD4SZS3_9CYAN</name>
<proteinExistence type="predicted"/>